<reference evidence="2" key="1">
    <citation type="journal article" date="2014" name="Int. J. Syst. Evol. Microbiol.">
        <title>Complete genome sequence of Corynebacterium casei LMG S-19264T (=DSM 44701T), isolated from a smear-ripened cheese.</title>
        <authorList>
            <consortium name="US DOE Joint Genome Institute (JGI-PGF)"/>
            <person name="Walter F."/>
            <person name="Albersmeier A."/>
            <person name="Kalinowski J."/>
            <person name="Ruckert C."/>
        </authorList>
    </citation>
    <scope>NUCLEOTIDE SEQUENCE</scope>
    <source>
        <strain evidence="2">JCM 19596</strain>
    </source>
</reference>
<evidence type="ECO:0000259" key="1">
    <source>
        <dbReference type="Pfam" id="PF03625"/>
    </source>
</evidence>
<dbReference type="Pfam" id="PF03625">
    <property type="entry name" value="DUF302"/>
    <property type="match status" value="1"/>
</dbReference>
<evidence type="ECO:0000313" key="2">
    <source>
        <dbReference type="EMBL" id="GGL64635.1"/>
    </source>
</evidence>
<dbReference type="CDD" id="cd14797">
    <property type="entry name" value="DUF302"/>
    <property type="match status" value="1"/>
</dbReference>
<reference evidence="2" key="2">
    <citation type="submission" date="2020-09" db="EMBL/GenBank/DDBJ databases">
        <authorList>
            <person name="Sun Q."/>
            <person name="Ohkuma M."/>
        </authorList>
    </citation>
    <scope>NUCLEOTIDE SEQUENCE</scope>
    <source>
        <strain evidence="2">JCM 19596</strain>
    </source>
</reference>
<dbReference type="InterPro" id="IPR005180">
    <property type="entry name" value="DUF302"/>
</dbReference>
<proteinExistence type="predicted"/>
<protein>
    <recommendedName>
        <fullName evidence="1">DUF302 domain-containing protein</fullName>
    </recommendedName>
</protein>
<sequence>MSYTTRITVGGAFDDVVETTTDALADEGFGVLCDIDVTEKFAAKLDVDFRDYRILGACNPPLAKEGIDAEPALGALLPCNVAVYADGDDVVVAAVDPEKLVSVTENPDLDGVSEDVAERFDRVLATVEEAY</sequence>
<gene>
    <name evidence="2" type="ORF">GCM10009039_23250</name>
</gene>
<dbReference type="AlphaFoldDB" id="A0A830FKF8"/>
<dbReference type="EMBL" id="BMPG01000003">
    <property type="protein sequence ID" value="GGL64635.1"/>
    <property type="molecule type" value="Genomic_DNA"/>
</dbReference>
<dbReference type="RefSeq" id="WP_188979131.1">
    <property type="nucleotide sequence ID" value="NZ_BMPG01000003.1"/>
</dbReference>
<dbReference type="InterPro" id="IPR035923">
    <property type="entry name" value="TT1751-like_sf"/>
</dbReference>
<accession>A0A830FKF8</accession>
<dbReference type="Gene3D" id="3.30.310.70">
    <property type="entry name" value="TT1751-like domain"/>
    <property type="match status" value="1"/>
</dbReference>
<dbReference type="InterPro" id="IPR016796">
    <property type="entry name" value="UCP021774"/>
</dbReference>
<dbReference type="PANTHER" id="PTHR38342:SF1">
    <property type="entry name" value="SLR5037 PROTEIN"/>
    <property type="match status" value="1"/>
</dbReference>
<dbReference type="SUPFAM" id="SSF103247">
    <property type="entry name" value="TT1751-like"/>
    <property type="match status" value="1"/>
</dbReference>
<feature type="domain" description="DUF302" evidence="1">
    <location>
        <begin position="35"/>
        <end position="97"/>
    </location>
</feature>
<dbReference type="PANTHER" id="PTHR38342">
    <property type="entry name" value="SLR5037 PROTEIN"/>
    <property type="match status" value="1"/>
</dbReference>
<name>A0A830FKF8_9EURY</name>
<evidence type="ECO:0000313" key="3">
    <source>
        <dbReference type="Proteomes" id="UP000607197"/>
    </source>
</evidence>
<organism evidence="2 3">
    <name type="scientific">Halocalculus aciditolerans</name>
    <dbReference type="NCBI Taxonomy" id="1383812"/>
    <lineage>
        <taxon>Archaea</taxon>
        <taxon>Methanobacteriati</taxon>
        <taxon>Methanobacteriota</taxon>
        <taxon>Stenosarchaea group</taxon>
        <taxon>Halobacteria</taxon>
        <taxon>Halobacteriales</taxon>
        <taxon>Halobacteriaceae</taxon>
        <taxon>Halocalculus</taxon>
    </lineage>
</organism>
<dbReference type="OrthoDB" id="2559at2157"/>
<comment type="caution">
    <text evidence="2">The sequence shown here is derived from an EMBL/GenBank/DDBJ whole genome shotgun (WGS) entry which is preliminary data.</text>
</comment>
<dbReference type="PIRSF" id="PIRSF021774">
    <property type="entry name" value="UCP021774"/>
    <property type="match status" value="1"/>
</dbReference>
<keyword evidence="3" id="KW-1185">Reference proteome</keyword>
<dbReference type="Proteomes" id="UP000607197">
    <property type="component" value="Unassembled WGS sequence"/>
</dbReference>